<gene>
    <name evidence="2" type="ORF">UFOVP116_208</name>
</gene>
<keyword evidence="1" id="KW-0472">Membrane</keyword>
<evidence type="ECO:0000256" key="1">
    <source>
        <dbReference type="SAM" id="Phobius"/>
    </source>
</evidence>
<keyword evidence="1" id="KW-1133">Transmembrane helix</keyword>
<name>A0A6J5LA74_9CAUD</name>
<organism evidence="2">
    <name type="scientific">uncultured Caudovirales phage</name>
    <dbReference type="NCBI Taxonomy" id="2100421"/>
    <lineage>
        <taxon>Viruses</taxon>
        <taxon>Duplodnaviria</taxon>
        <taxon>Heunggongvirae</taxon>
        <taxon>Uroviricota</taxon>
        <taxon>Caudoviricetes</taxon>
        <taxon>Peduoviridae</taxon>
        <taxon>Maltschvirus</taxon>
        <taxon>Maltschvirus maltsch</taxon>
    </lineage>
</organism>
<keyword evidence="1" id="KW-0812">Transmembrane</keyword>
<evidence type="ECO:0000313" key="2">
    <source>
        <dbReference type="EMBL" id="CAB4129977.1"/>
    </source>
</evidence>
<dbReference type="EMBL" id="LR796237">
    <property type="protein sequence ID" value="CAB4129977.1"/>
    <property type="molecule type" value="Genomic_DNA"/>
</dbReference>
<protein>
    <submittedName>
        <fullName evidence="2">Uncharacterized protein</fullName>
    </submittedName>
</protein>
<sequence>MNKIILKHSQVAGRVPVDLDVGELGINAEDGIIYFRNAEGRLHSIGATPITLKDVTLFLLCSVFTTWLAVGTFLLLQMIVKV</sequence>
<reference evidence="2" key="1">
    <citation type="submission" date="2020-04" db="EMBL/GenBank/DDBJ databases">
        <authorList>
            <person name="Chiriac C."/>
            <person name="Salcher M."/>
            <person name="Ghai R."/>
            <person name="Kavagutti S V."/>
        </authorList>
    </citation>
    <scope>NUCLEOTIDE SEQUENCE</scope>
</reference>
<feature type="transmembrane region" description="Helical" evidence="1">
    <location>
        <begin position="57"/>
        <end position="80"/>
    </location>
</feature>
<proteinExistence type="predicted"/>
<accession>A0A6J5LA74</accession>